<dbReference type="UniPathway" id="UPA00344"/>
<dbReference type="InterPro" id="IPR050105">
    <property type="entry name" value="MoCo_biosynth_MoaA/MoaC"/>
</dbReference>
<dbReference type="EMBL" id="MRDE01000046">
    <property type="protein sequence ID" value="OMH24790.1"/>
    <property type="molecule type" value="Genomic_DNA"/>
</dbReference>
<dbReference type="GO" id="GO:0006777">
    <property type="term" value="P:Mo-molybdopterin cofactor biosynthetic process"/>
    <property type="evidence" value="ECO:0007669"/>
    <property type="project" value="UniProtKB-UniRule"/>
</dbReference>
<keyword evidence="9" id="KW-1185">Reference proteome</keyword>
<dbReference type="InterPro" id="IPR036522">
    <property type="entry name" value="MoaC_sf"/>
</dbReference>
<feature type="active site" evidence="6">
    <location>
        <position position="138"/>
    </location>
</feature>
<organism evidence="8 9">
    <name type="scientific">Tersicoccus phoenicis</name>
    <dbReference type="NCBI Taxonomy" id="554083"/>
    <lineage>
        <taxon>Bacteria</taxon>
        <taxon>Bacillati</taxon>
        <taxon>Actinomycetota</taxon>
        <taxon>Actinomycetes</taxon>
        <taxon>Micrococcales</taxon>
        <taxon>Micrococcaceae</taxon>
        <taxon>Tersicoccus</taxon>
    </lineage>
</organism>
<evidence type="ECO:0000256" key="2">
    <source>
        <dbReference type="ARBA" id="ARBA00005046"/>
    </source>
</evidence>
<evidence type="ECO:0000313" key="8">
    <source>
        <dbReference type="EMBL" id="OMH24790.1"/>
    </source>
</evidence>
<evidence type="ECO:0000259" key="7">
    <source>
        <dbReference type="Pfam" id="PF01967"/>
    </source>
</evidence>
<dbReference type="NCBIfam" id="TIGR00581">
    <property type="entry name" value="moaC"/>
    <property type="match status" value="1"/>
</dbReference>
<dbReference type="NCBIfam" id="NF006870">
    <property type="entry name" value="PRK09364.1"/>
    <property type="match status" value="1"/>
</dbReference>
<sequence length="167" mass="17218">MAAGESIQHEAAPTLTHLRADGSAHMVDVSGKPETTRTAVAGSVLRTTAAVRDAVMAGNLPKGDALAVARIAGIMAAKQTPALIPLCHPLPLAKITVDFTPRDDDAVAIEALVTTRGVTGVEMEALTAVSVAALTLYDMIKAVDKGATIEHTRVLAKSGGKSGDWTR</sequence>
<feature type="domain" description="Molybdopterin cofactor biosynthesis C (MoaC)" evidence="7">
    <location>
        <begin position="26"/>
        <end position="160"/>
    </location>
</feature>
<comment type="pathway">
    <text evidence="2 6">Cofactor biosynthesis; molybdopterin biosynthesis.</text>
</comment>
<proteinExistence type="inferred from homology"/>
<evidence type="ECO:0000256" key="4">
    <source>
        <dbReference type="ARBA" id="ARBA00023150"/>
    </source>
</evidence>
<comment type="caution">
    <text evidence="8">The sequence shown here is derived from an EMBL/GenBank/DDBJ whole genome shotgun (WGS) entry which is preliminary data.</text>
</comment>
<dbReference type="InterPro" id="IPR002820">
    <property type="entry name" value="Mopterin_CF_biosynth-C_dom"/>
</dbReference>
<evidence type="ECO:0000256" key="3">
    <source>
        <dbReference type="ARBA" id="ARBA00012575"/>
    </source>
</evidence>
<dbReference type="AlphaFoldDB" id="A0A1R1LB65"/>
<keyword evidence="5 6" id="KW-0456">Lyase</keyword>
<comment type="subunit">
    <text evidence="6">Homohexamer; trimer of dimers.</text>
</comment>
<accession>A0A1R1LB65</accession>
<dbReference type="STRING" id="554083.BKD30_07175"/>
<evidence type="ECO:0000256" key="1">
    <source>
        <dbReference type="ARBA" id="ARBA00001637"/>
    </source>
</evidence>
<dbReference type="EC" id="4.6.1.17" evidence="3 6"/>
<comment type="catalytic activity">
    <reaction evidence="1 6">
        <text>(8S)-3',8-cyclo-7,8-dihydroguanosine 5'-triphosphate = cyclic pyranopterin phosphate + diphosphate</text>
        <dbReference type="Rhea" id="RHEA:49580"/>
        <dbReference type="ChEBI" id="CHEBI:33019"/>
        <dbReference type="ChEBI" id="CHEBI:59648"/>
        <dbReference type="ChEBI" id="CHEBI:131766"/>
        <dbReference type="EC" id="4.6.1.17"/>
    </reaction>
</comment>
<dbReference type="SUPFAM" id="SSF55040">
    <property type="entry name" value="Molybdenum cofactor biosynthesis protein C, MoaC"/>
    <property type="match status" value="1"/>
</dbReference>
<dbReference type="CDD" id="cd01420">
    <property type="entry name" value="MoaC_PE"/>
    <property type="match status" value="1"/>
</dbReference>
<dbReference type="HAMAP" id="MF_01224_B">
    <property type="entry name" value="MoaC_B"/>
    <property type="match status" value="1"/>
</dbReference>
<comment type="function">
    <text evidence="6">Catalyzes the conversion of (8S)-3',8-cyclo-7,8-dihydroguanosine 5'-triphosphate to cyclic pyranopterin monophosphate (cPMP).</text>
</comment>
<dbReference type="Proteomes" id="UP000187085">
    <property type="component" value="Unassembled WGS sequence"/>
</dbReference>
<dbReference type="PANTHER" id="PTHR22960">
    <property type="entry name" value="MOLYBDOPTERIN COFACTOR SYNTHESIS PROTEIN A"/>
    <property type="match status" value="1"/>
</dbReference>
<dbReference type="InterPro" id="IPR023045">
    <property type="entry name" value="MoaC"/>
</dbReference>
<protein>
    <recommendedName>
        <fullName evidence="3 6">Cyclic pyranopterin monophosphate synthase</fullName>
        <ecNumber evidence="3 6">4.6.1.17</ecNumber>
    </recommendedName>
    <alternativeName>
        <fullName evidence="6">Molybdenum cofactor biosynthesis protein C</fullName>
    </alternativeName>
</protein>
<gene>
    <name evidence="6" type="primary">moaC</name>
    <name evidence="8" type="ORF">BKD30_07175</name>
</gene>
<keyword evidence="4 6" id="KW-0501">Molybdenum cofactor biosynthesis</keyword>
<reference evidence="8 9" key="1">
    <citation type="submission" date="2016-12" db="EMBL/GenBank/DDBJ databases">
        <title>Draft genome of Tersicoccus phoenicis 1P05MA.</title>
        <authorList>
            <person name="Nakajima Y."/>
            <person name="Yoshizawa S."/>
            <person name="Nakamura K."/>
            <person name="Ogura Y."/>
            <person name="Hayashi T."/>
            <person name="Kogure K."/>
        </authorList>
    </citation>
    <scope>NUCLEOTIDE SEQUENCE [LARGE SCALE GENOMIC DNA]</scope>
    <source>
        <strain evidence="8 9">1p05MA</strain>
    </source>
</reference>
<feature type="binding site" evidence="6">
    <location>
        <begin position="86"/>
        <end position="88"/>
    </location>
    <ligand>
        <name>substrate</name>
    </ligand>
</feature>
<evidence type="ECO:0000256" key="6">
    <source>
        <dbReference type="HAMAP-Rule" id="MF_01224"/>
    </source>
</evidence>
<evidence type="ECO:0000313" key="9">
    <source>
        <dbReference type="Proteomes" id="UP000187085"/>
    </source>
</evidence>
<dbReference type="RefSeq" id="WP_076703559.1">
    <property type="nucleotide sequence ID" value="NZ_MRDE01000046.1"/>
</dbReference>
<dbReference type="InterPro" id="IPR047594">
    <property type="entry name" value="MoaC_bact/euk"/>
</dbReference>
<dbReference type="Pfam" id="PF01967">
    <property type="entry name" value="MoaC"/>
    <property type="match status" value="1"/>
</dbReference>
<name>A0A1R1LB65_9MICC</name>
<dbReference type="GO" id="GO:0061799">
    <property type="term" value="F:cyclic pyranopterin monophosphate synthase activity"/>
    <property type="evidence" value="ECO:0007669"/>
    <property type="project" value="UniProtKB-UniRule"/>
</dbReference>
<feature type="binding site" evidence="6">
    <location>
        <begin position="123"/>
        <end position="124"/>
    </location>
    <ligand>
        <name>substrate</name>
    </ligand>
</feature>
<evidence type="ECO:0000256" key="5">
    <source>
        <dbReference type="ARBA" id="ARBA00023239"/>
    </source>
</evidence>
<dbReference type="Gene3D" id="3.30.70.640">
    <property type="entry name" value="Molybdopterin cofactor biosynthesis C (MoaC) domain"/>
    <property type="match status" value="1"/>
</dbReference>
<comment type="similarity">
    <text evidence="6">Belongs to the MoaC family.</text>
</comment>
<dbReference type="OrthoDB" id="9794429at2"/>